<sequence>MSRDDYVKLNSYANIIISSKFSLKDKNTSGIPLSNPSQQPQQASTLSWCSGAHHSREGGTVTTTSSTLLLHGCSYPTWSQVGANWSHHYIYGQVAPLGVLWLLRHNPFEWPFMTSGHILPSLAFLANFHLTNPQAFIFDFGPGRATYGSYGPYSPWAMIDGPRCVGCSPGGPPSPQGQVGPKPHLDPPEPKLVTNSLDPKLAKDPQDTNLAINCIGPIFGHGPPWTNISAMSYGNHQRPPDQLSQPSP</sequence>
<feature type="region of interest" description="Disordered" evidence="1">
    <location>
        <begin position="227"/>
        <end position="248"/>
    </location>
</feature>
<evidence type="ECO:0000256" key="1">
    <source>
        <dbReference type="SAM" id="MobiDB-lite"/>
    </source>
</evidence>
<comment type="caution">
    <text evidence="2">The sequence shown here is derived from an EMBL/GenBank/DDBJ whole genome shotgun (WGS) entry which is preliminary data.</text>
</comment>
<gene>
    <name evidence="2" type="ORF">O181_088033</name>
</gene>
<feature type="region of interest" description="Disordered" evidence="1">
    <location>
        <begin position="167"/>
        <end position="203"/>
    </location>
</feature>
<proteinExistence type="predicted"/>
<dbReference type="AlphaFoldDB" id="A0A9Q3IQT6"/>
<keyword evidence="3" id="KW-1185">Reference proteome</keyword>
<reference evidence="2" key="1">
    <citation type="submission" date="2021-03" db="EMBL/GenBank/DDBJ databases">
        <title>Draft genome sequence of rust myrtle Austropuccinia psidii MF-1, a brazilian biotype.</title>
        <authorList>
            <person name="Quecine M.C."/>
            <person name="Pachon D.M.R."/>
            <person name="Bonatelli M.L."/>
            <person name="Correr F.H."/>
            <person name="Franceschini L.M."/>
            <person name="Leite T.F."/>
            <person name="Margarido G.R.A."/>
            <person name="Almeida C.A."/>
            <person name="Ferrarezi J.A."/>
            <person name="Labate C.A."/>
        </authorList>
    </citation>
    <scope>NUCLEOTIDE SEQUENCE</scope>
    <source>
        <strain evidence="2">MF-1</strain>
    </source>
</reference>
<organism evidence="2 3">
    <name type="scientific">Austropuccinia psidii MF-1</name>
    <dbReference type="NCBI Taxonomy" id="1389203"/>
    <lineage>
        <taxon>Eukaryota</taxon>
        <taxon>Fungi</taxon>
        <taxon>Dikarya</taxon>
        <taxon>Basidiomycota</taxon>
        <taxon>Pucciniomycotina</taxon>
        <taxon>Pucciniomycetes</taxon>
        <taxon>Pucciniales</taxon>
        <taxon>Sphaerophragmiaceae</taxon>
        <taxon>Austropuccinia</taxon>
    </lineage>
</organism>
<evidence type="ECO:0000313" key="3">
    <source>
        <dbReference type="Proteomes" id="UP000765509"/>
    </source>
</evidence>
<dbReference type="Proteomes" id="UP000765509">
    <property type="component" value="Unassembled WGS sequence"/>
</dbReference>
<dbReference type="EMBL" id="AVOT02053532">
    <property type="protein sequence ID" value="MBW0548318.1"/>
    <property type="molecule type" value="Genomic_DNA"/>
</dbReference>
<accession>A0A9Q3IQT6</accession>
<name>A0A9Q3IQT6_9BASI</name>
<protein>
    <submittedName>
        <fullName evidence="2">Uncharacterized protein</fullName>
    </submittedName>
</protein>
<evidence type="ECO:0000313" key="2">
    <source>
        <dbReference type="EMBL" id="MBW0548318.1"/>
    </source>
</evidence>